<gene>
    <name evidence="2" type="ORF">MNB_ARC-1_1239</name>
</gene>
<reference evidence="2" key="1">
    <citation type="submission" date="2018-10" db="EMBL/GenBank/DDBJ databases">
        <authorList>
            <person name="Aoki K."/>
        </authorList>
    </citation>
    <scope>NUCLEOTIDE SEQUENCE</scope>
</reference>
<dbReference type="Pfam" id="PF08241">
    <property type="entry name" value="Methyltransf_11"/>
    <property type="match status" value="1"/>
</dbReference>
<dbReference type="Gene3D" id="3.40.50.150">
    <property type="entry name" value="Vaccinia Virus protein VP39"/>
    <property type="match status" value="1"/>
</dbReference>
<accession>A0A3B1DTQ6</accession>
<evidence type="ECO:0000259" key="1">
    <source>
        <dbReference type="Pfam" id="PF08241"/>
    </source>
</evidence>
<organism evidence="2">
    <name type="scientific">hydrothermal vent metagenome</name>
    <dbReference type="NCBI Taxonomy" id="652676"/>
    <lineage>
        <taxon>unclassified sequences</taxon>
        <taxon>metagenomes</taxon>
        <taxon>ecological metagenomes</taxon>
    </lineage>
</organism>
<dbReference type="SUPFAM" id="SSF53335">
    <property type="entry name" value="S-adenosyl-L-methionine-dependent methyltransferases"/>
    <property type="match status" value="1"/>
</dbReference>
<protein>
    <submittedName>
        <fullName evidence="2">Glycosyl transferase, group 2 family protein</fullName>
    </submittedName>
</protein>
<proteinExistence type="predicted"/>
<feature type="domain" description="Methyltransferase type 11" evidence="1">
    <location>
        <begin position="71"/>
        <end position="171"/>
    </location>
</feature>
<dbReference type="InterPro" id="IPR013216">
    <property type="entry name" value="Methyltransf_11"/>
</dbReference>
<sequence>MSAKLNLEFYSGTDHYSDGDIEDELLEIIKSGQDIEKVLVNDNRWPILYHLSPIRQNIINWYPFKANTTCLEIGGGCGAITGALCDGLYKVKVVELSKRRSTINYERNKHRDNLEIFVGNLNDIKFDDKFDYITLNGVLEYAGSFTNTDEPYKDFLKNVKKFLKPNGKLIVAIENRYGLKYFAGAKEDHTAKEFDSITGYTGNKNVRTFGKKELEVLLNESGYPVQEFYYPHPDYKMPMEIYSQHWLPTTQSLLSKAPNFDNERYELFNESEGFRGIIENGQYEFFANSFLVVCGE</sequence>
<evidence type="ECO:0000313" key="2">
    <source>
        <dbReference type="EMBL" id="VAY87967.1"/>
    </source>
</evidence>
<dbReference type="EMBL" id="UOYO01000040">
    <property type="protein sequence ID" value="VAY87967.1"/>
    <property type="molecule type" value="Genomic_DNA"/>
</dbReference>
<dbReference type="AlphaFoldDB" id="A0A3B1DTQ6"/>
<keyword evidence="2" id="KW-0808">Transferase</keyword>
<dbReference type="CDD" id="cd02440">
    <property type="entry name" value="AdoMet_MTases"/>
    <property type="match status" value="1"/>
</dbReference>
<dbReference type="InterPro" id="IPR029063">
    <property type="entry name" value="SAM-dependent_MTases_sf"/>
</dbReference>
<dbReference type="GO" id="GO:0008757">
    <property type="term" value="F:S-adenosylmethionine-dependent methyltransferase activity"/>
    <property type="evidence" value="ECO:0007669"/>
    <property type="project" value="InterPro"/>
</dbReference>
<name>A0A3B1DTQ6_9ZZZZ</name>